<evidence type="ECO:0000313" key="9">
    <source>
        <dbReference type="Proteomes" id="UP000638014"/>
    </source>
</evidence>
<evidence type="ECO:0000256" key="2">
    <source>
        <dbReference type="ARBA" id="ARBA00008821"/>
    </source>
</evidence>
<keyword evidence="6 7" id="KW-0472">Membrane</keyword>
<dbReference type="PANTHER" id="PTHR42810:SF2">
    <property type="entry name" value="PURINE PERMEASE C1399.01C-RELATED"/>
    <property type="match status" value="1"/>
</dbReference>
<feature type="transmembrane region" description="Helical" evidence="7">
    <location>
        <begin position="177"/>
        <end position="198"/>
    </location>
</feature>
<dbReference type="Proteomes" id="UP000638014">
    <property type="component" value="Unassembled WGS sequence"/>
</dbReference>
<feature type="transmembrane region" description="Helical" evidence="7">
    <location>
        <begin position="35"/>
        <end position="51"/>
    </location>
</feature>
<reference evidence="8" key="1">
    <citation type="submission" date="2020-09" db="EMBL/GenBank/DDBJ databases">
        <title>A novel bacterium of genus Neiella, isolated from South China Sea.</title>
        <authorList>
            <person name="Huang H."/>
            <person name="Mo K."/>
            <person name="Hu Y."/>
        </authorList>
    </citation>
    <scope>NUCLEOTIDE SEQUENCE</scope>
    <source>
        <strain evidence="8">HB171785</strain>
    </source>
</reference>
<dbReference type="InterPro" id="IPR006042">
    <property type="entry name" value="Xan_ur_permease"/>
</dbReference>
<name>A0A8J6UES8_9GAMM</name>
<feature type="transmembrane region" description="Helical" evidence="7">
    <location>
        <begin position="300"/>
        <end position="322"/>
    </location>
</feature>
<accession>A0A8J6UES8</accession>
<feature type="transmembrane region" description="Helical" evidence="7">
    <location>
        <begin position="9"/>
        <end position="29"/>
    </location>
</feature>
<evidence type="ECO:0000256" key="6">
    <source>
        <dbReference type="ARBA" id="ARBA00023136"/>
    </source>
</evidence>
<keyword evidence="9" id="KW-1185">Reference proteome</keyword>
<evidence type="ECO:0000313" key="8">
    <source>
        <dbReference type="EMBL" id="MBD1389924.1"/>
    </source>
</evidence>
<keyword evidence="4 7" id="KW-0812">Transmembrane</keyword>
<feature type="transmembrane region" description="Helical" evidence="7">
    <location>
        <begin position="153"/>
        <end position="170"/>
    </location>
</feature>
<comment type="caution">
    <text evidence="8">The sequence shown here is derived from an EMBL/GenBank/DDBJ whole genome shotgun (WGS) entry which is preliminary data.</text>
</comment>
<keyword evidence="5 7" id="KW-1133">Transmembrane helix</keyword>
<feature type="transmembrane region" description="Helical" evidence="7">
    <location>
        <begin position="86"/>
        <end position="104"/>
    </location>
</feature>
<evidence type="ECO:0000256" key="1">
    <source>
        <dbReference type="ARBA" id="ARBA00004141"/>
    </source>
</evidence>
<dbReference type="PROSITE" id="PS01116">
    <property type="entry name" value="XANTH_URACIL_PERMASE"/>
    <property type="match status" value="1"/>
</dbReference>
<evidence type="ECO:0000256" key="5">
    <source>
        <dbReference type="ARBA" id="ARBA00022989"/>
    </source>
</evidence>
<dbReference type="Pfam" id="PF00860">
    <property type="entry name" value="Xan_ur_permease"/>
    <property type="match status" value="1"/>
</dbReference>
<dbReference type="EMBL" id="JACXAF010000013">
    <property type="protein sequence ID" value="MBD1389924.1"/>
    <property type="molecule type" value="Genomic_DNA"/>
</dbReference>
<gene>
    <name evidence="8" type="ORF">IC617_10840</name>
</gene>
<organism evidence="8 9">
    <name type="scientific">Neiella litorisoli</name>
    <dbReference type="NCBI Taxonomy" id="2771431"/>
    <lineage>
        <taxon>Bacteria</taxon>
        <taxon>Pseudomonadati</taxon>
        <taxon>Pseudomonadota</taxon>
        <taxon>Gammaproteobacteria</taxon>
        <taxon>Alteromonadales</taxon>
        <taxon>Echinimonadaceae</taxon>
        <taxon>Neiella</taxon>
    </lineage>
</organism>
<proteinExistence type="inferred from homology"/>
<feature type="transmembrane region" description="Helical" evidence="7">
    <location>
        <begin position="218"/>
        <end position="235"/>
    </location>
</feature>
<evidence type="ECO:0000256" key="7">
    <source>
        <dbReference type="SAM" id="Phobius"/>
    </source>
</evidence>
<feature type="transmembrane region" description="Helical" evidence="7">
    <location>
        <begin position="58"/>
        <end position="80"/>
    </location>
</feature>
<dbReference type="GO" id="GO:0042907">
    <property type="term" value="F:xanthine transmembrane transporter activity"/>
    <property type="evidence" value="ECO:0007669"/>
    <property type="project" value="TreeGrafter"/>
</dbReference>
<dbReference type="GO" id="GO:0005886">
    <property type="term" value="C:plasma membrane"/>
    <property type="evidence" value="ECO:0007669"/>
    <property type="project" value="UniProtKB-ARBA"/>
</dbReference>
<sequence length="407" mass="42251">MQTFSVRTALIGAQMLFVAFGALVLVPILTGLDPNVALFTAGIGTLLFHFITKRSVPIFLASSFAFIPAISHGVATWGIAATMSGLMAAGVFYMLLSGLVALRGNDIIHRILPPIVVGPVIMVIGLNLAPVAVHMALGRTGDGAIELFSIEQALMVSMPALIVTILVSILGKGLLRLVPILSGLVVGYIIAVLMGMVSFDGVAAAPWVAIPNFTAPEFHWEAILFIVPIAIAPAVEHIGDMVAISNVAGKDFLKKPGLKRTLLGDGVATSAAAMFGGPPNTTYSEVTGAVALTRAFNPVIMIWAAVFAILLSFCGKSGALLSSIPVPVMGGIMTLLFGAIAAIGLNTLVKAGDDISLPRNMTIVSLTLVFGLGGMFFEFGDFTLRGIALAAITAIVLNLILPKGKHA</sequence>
<dbReference type="AlphaFoldDB" id="A0A8J6UES8"/>
<comment type="subcellular location">
    <subcellularLocation>
        <location evidence="1">Membrane</location>
        <topology evidence="1">Multi-pass membrane protein</topology>
    </subcellularLocation>
</comment>
<feature type="transmembrane region" description="Helical" evidence="7">
    <location>
        <begin position="383"/>
        <end position="401"/>
    </location>
</feature>
<evidence type="ECO:0000256" key="3">
    <source>
        <dbReference type="ARBA" id="ARBA00022448"/>
    </source>
</evidence>
<dbReference type="NCBIfam" id="TIGR00801">
    <property type="entry name" value="ncs2"/>
    <property type="match status" value="1"/>
</dbReference>
<protein>
    <submittedName>
        <fullName evidence="8">Uracil-xanthine permease</fullName>
    </submittedName>
</protein>
<comment type="similarity">
    <text evidence="2">Belongs to the nucleobase:cation symporter-2 (NCS2) (TC 2.A.40) family.</text>
</comment>
<dbReference type="InterPro" id="IPR006043">
    <property type="entry name" value="NCS2"/>
</dbReference>
<keyword evidence="3" id="KW-0813">Transport</keyword>
<evidence type="ECO:0000256" key="4">
    <source>
        <dbReference type="ARBA" id="ARBA00022692"/>
    </source>
</evidence>
<dbReference type="RefSeq" id="WP_191145013.1">
    <property type="nucleotide sequence ID" value="NZ_JACXAF010000013.1"/>
</dbReference>
<feature type="transmembrane region" description="Helical" evidence="7">
    <location>
        <begin position="111"/>
        <end position="133"/>
    </location>
</feature>
<feature type="transmembrane region" description="Helical" evidence="7">
    <location>
        <begin position="328"/>
        <end position="349"/>
    </location>
</feature>
<feature type="transmembrane region" description="Helical" evidence="7">
    <location>
        <begin position="361"/>
        <end position="377"/>
    </location>
</feature>
<dbReference type="PANTHER" id="PTHR42810">
    <property type="entry name" value="PURINE PERMEASE C1399.01C-RELATED"/>
    <property type="match status" value="1"/>
</dbReference>